<evidence type="ECO:0000256" key="9">
    <source>
        <dbReference type="ARBA" id="ARBA00023136"/>
    </source>
</evidence>
<feature type="chain" id="PRO_5015656170" description="TonB C-terminal domain-containing protein" evidence="10">
    <location>
        <begin position="18"/>
        <end position="136"/>
    </location>
</feature>
<gene>
    <name evidence="12" type="ORF">DIT68_12380</name>
</gene>
<keyword evidence="13" id="KW-1185">Reference proteome</keyword>
<comment type="similarity">
    <text evidence="2">Belongs to the TonB family.</text>
</comment>
<dbReference type="Gene3D" id="3.30.1150.10">
    <property type="match status" value="1"/>
</dbReference>
<dbReference type="SUPFAM" id="SSF74653">
    <property type="entry name" value="TolA/TonB C-terminal domain"/>
    <property type="match status" value="1"/>
</dbReference>
<organism evidence="12 13">
    <name type="scientific">Brumimicrobium oceani</name>
    <dbReference type="NCBI Taxonomy" id="2100725"/>
    <lineage>
        <taxon>Bacteria</taxon>
        <taxon>Pseudomonadati</taxon>
        <taxon>Bacteroidota</taxon>
        <taxon>Flavobacteriia</taxon>
        <taxon>Flavobacteriales</taxon>
        <taxon>Crocinitomicaceae</taxon>
        <taxon>Brumimicrobium</taxon>
    </lineage>
</organism>
<dbReference type="InterPro" id="IPR037682">
    <property type="entry name" value="TonB_C"/>
</dbReference>
<evidence type="ECO:0000256" key="4">
    <source>
        <dbReference type="ARBA" id="ARBA00022475"/>
    </source>
</evidence>
<name>A0A2U2XAZ1_9FLAO</name>
<reference evidence="12 13" key="2">
    <citation type="submission" date="2018-05" db="EMBL/GenBank/DDBJ databases">
        <authorList>
            <person name="Lanie J.A."/>
            <person name="Ng W.-L."/>
            <person name="Kazmierczak K.M."/>
            <person name="Andrzejewski T.M."/>
            <person name="Davidsen T.M."/>
            <person name="Wayne K.J."/>
            <person name="Tettelin H."/>
            <person name="Glass J.I."/>
            <person name="Rusch D."/>
            <person name="Podicherti R."/>
            <person name="Tsui H.-C.T."/>
            <person name="Winkler M.E."/>
        </authorList>
    </citation>
    <scope>NUCLEOTIDE SEQUENCE [LARGE SCALE GENOMIC DNA]</scope>
    <source>
        <strain evidence="12 13">C305</strain>
    </source>
</reference>
<accession>A0A2U2XAZ1</accession>
<keyword evidence="3" id="KW-0813">Transport</keyword>
<keyword evidence="5" id="KW-0997">Cell inner membrane</keyword>
<dbReference type="PROSITE" id="PS52015">
    <property type="entry name" value="TONB_CTD"/>
    <property type="match status" value="1"/>
</dbReference>
<dbReference type="OrthoDB" id="1095452at2"/>
<keyword evidence="4" id="KW-1003">Cell membrane</keyword>
<dbReference type="GO" id="GO:0098797">
    <property type="term" value="C:plasma membrane protein complex"/>
    <property type="evidence" value="ECO:0007669"/>
    <property type="project" value="TreeGrafter"/>
</dbReference>
<dbReference type="RefSeq" id="WP_109360125.1">
    <property type="nucleotide sequence ID" value="NZ_QFRJ01000010.1"/>
</dbReference>
<evidence type="ECO:0000259" key="11">
    <source>
        <dbReference type="PROSITE" id="PS52015"/>
    </source>
</evidence>
<sequence>MKAILSILLLIPMMVFSQLGLTEAKPEKSEGKIYEKVDKEANFPGGAVEMMNYIGENVKYPEISMENGDQGKVFVEFVVNTDGSLSQIKVLRGVSKEIDVEAVRVVKNMPKWIPAENEGEKVRSMARLPINFVLTD</sequence>
<evidence type="ECO:0000256" key="3">
    <source>
        <dbReference type="ARBA" id="ARBA00022448"/>
    </source>
</evidence>
<comment type="subcellular location">
    <subcellularLocation>
        <location evidence="1">Cell inner membrane</location>
        <topology evidence="1">Single-pass membrane protein</topology>
        <orientation evidence="1">Periplasmic side</orientation>
    </subcellularLocation>
</comment>
<evidence type="ECO:0000256" key="8">
    <source>
        <dbReference type="ARBA" id="ARBA00022989"/>
    </source>
</evidence>
<dbReference type="PANTHER" id="PTHR33446">
    <property type="entry name" value="PROTEIN TONB-RELATED"/>
    <property type="match status" value="1"/>
</dbReference>
<evidence type="ECO:0000256" key="10">
    <source>
        <dbReference type="SAM" id="SignalP"/>
    </source>
</evidence>
<keyword evidence="6" id="KW-0812">Transmembrane</keyword>
<comment type="caution">
    <text evidence="12">The sequence shown here is derived from an EMBL/GenBank/DDBJ whole genome shotgun (WGS) entry which is preliminary data.</text>
</comment>
<reference evidence="12 13" key="1">
    <citation type="submission" date="2018-05" db="EMBL/GenBank/DDBJ databases">
        <title>Brumimicrobium oceani sp. nov., isolated from coastal sediment.</title>
        <authorList>
            <person name="Kou Y."/>
        </authorList>
    </citation>
    <scope>NUCLEOTIDE SEQUENCE [LARGE SCALE GENOMIC DNA]</scope>
    <source>
        <strain evidence="12 13">C305</strain>
    </source>
</reference>
<dbReference type="EMBL" id="QFRJ01000010">
    <property type="protein sequence ID" value="PWH84933.1"/>
    <property type="molecule type" value="Genomic_DNA"/>
</dbReference>
<dbReference type="GO" id="GO:0031992">
    <property type="term" value="F:energy transducer activity"/>
    <property type="evidence" value="ECO:0007669"/>
    <property type="project" value="TreeGrafter"/>
</dbReference>
<keyword evidence="10" id="KW-0732">Signal</keyword>
<keyword evidence="8" id="KW-1133">Transmembrane helix</keyword>
<dbReference type="GO" id="GO:0015031">
    <property type="term" value="P:protein transport"/>
    <property type="evidence" value="ECO:0007669"/>
    <property type="project" value="UniProtKB-KW"/>
</dbReference>
<proteinExistence type="inferred from homology"/>
<evidence type="ECO:0000256" key="7">
    <source>
        <dbReference type="ARBA" id="ARBA00022927"/>
    </source>
</evidence>
<feature type="domain" description="TonB C-terminal" evidence="11">
    <location>
        <begin position="45"/>
        <end position="136"/>
    </location>
</feature>
<evidence type="ECO:0000256" key="6">
    <source>
        <dbReference type="ARBA" id="ARBA00022692"/>
    </source>
</evidence>
<dbReference type="GO" id="GO:0055085">
    <property type="term" value="P:transmembrane transport"/>
    <property type="evidence" value="ECO:0007669"/>
    <property type="project" value="InterPro"/>
</dbReference>
<keyword evidence="7" id="KW-0653">Protein transport</keyword>
<protein>
    <recommendedName>
        <fullName evidence="11">TonB C-terminal domain-containing protein</fullName>
    </recommendedName>
</protein>
<dbReference type="NCBIfam" id="TIGR01352">
    <property type="entry name" value="tonB_Cterm"/>
    <property type="match status" value="1"/>
</dbReference>
<evidence type="ECO:0000256" key="5">
    <source>
        <dbReference type="ARBA" id="ARBA00022519"/>
    </source>
</evidence>
<dbReference type="Proteomes" id="UP000245370">
    <property type="component" value="Unassembled WGS sequence"/>
</dbReference>
<dbReference type="InterPro" id="IPR051045">
    <property type="entry name" value="TonB-dependent_transducer"/>
</dbReference>
<dbReference type="PANTHER" id="PTHR33446:SF2">
    <property type="entry name" value="PROTEIN TONB"/>
    <property type="match status" value="1"/>
</dbReference>
<dbReference type="Pfam" id="PF03544">
    <property type="entry name" value="TonB_C"/>
    <property type="match status" value="1"/>
</dbReference>
<dbReference type="AlphaFoldDB" id="A0A2U2XAZ1"/>
<evidence type="ECO:0000256" key="1">
    <source>
        <dbReference type="ARBA" id="ARBA00004383"/>
    </source>
</evidence>
<evidence type="ECO:0000313" key="12">
    <source>
        <dbReference type="EMBL" id="PWH84933.1"/>
    </source>
</evidence>
<evidence type="ECO:0000256" key="2">
    <source>
        <dbReference type="ARBA" id="ARBA00006555"/>
    </source>
</evidence>
<evidence type="ECO:0000313" key="13">
    <source>
        <dbReference type="Proteomes" id="UP000245370"/>
    </source>
</evidence>
<dbReference type="InterPro" id="IPR006260">
    <property type="entry name" value="TonB/TolA_C"/>
</dbReference>
<keyword evidence="9" id="KW-0472">Membrane</keyword>
<feature type="signal peptide" evidence="10">
    <location>
        <begin position="1"/>
        <end position="17"/>
    </location>
</feature>